<name>A0ABN8XG94_9BACT</name>
<evidence type="ECO:0000313" key="2">
    <source>
        <dbReference type="Proteomes" id="UP001161497"/>
    </source>
</evidence>
<organism evidence="1 2">
    <name type="scientific">Candidatus Methylacidiphilum fumarolicum</name>
    <dbReference type="NCBI Taxonomy" id="591154"/>
    <lineage>
        <taxon>Bacteria</taxon>
        <taxon>Pseudomonadati</taxon>
        <taxon>Verrucomicrobiota</taxon>
        <taxon>Methylacidiphilae</taxon>
        <taxon>Methylacidiphilales</taxon>
        <taxon>Methylacidiphilaceae</taxon>
        <taxon>Methylacidiphilum (ex Ratnadevi et al. 2023)</taxon>
    </lineage>
</organism>
<gene>
    <name evidence="1" type="ORF">MFUM_1622</name>
</gene>
<proteinExistence type="predicted"/>
<sequence length="49" mass="5623">MPVGRVELRPVAKTRFLVYAIQERHVLYNPHTTQISLRGDAARIHQALV</sequence>
<accession>A0ABN8XG94</accession>
<dbReference type="EMBL" id="OX458932">
    <property type="protein sequence ID" value="CAI9085957.1"/>
    <property type="molecule type" value="Genomic_DNA"/>
</dbReference>
<dbReference type="Proteomes" id="UP001161497">
    <property type="component" value="Chromosome"/>
</dbReference>
<protein>
    <submittedName>
        <fullName evidence="1">Uncharacterized protein</fullName>
    </submittedName>
</protein>
<keyword evidence="2" id="KW-1185">Reference proteome</keyword>
<evidence type="ECO:0000313" key="1">
    <source>
        <dbReference type="EMBL" id="CAI9085957.1"/>
    </source>
</evidence>
<reference evidence="1" key="1">
    <citation type="submission" date="2023-03" db="EMBL/GenBank/DDBJ databases">
        <authorList>
            <person name="Cremers G."/>
            <person name="Picone N."/>
        </authorList>
    </citation>
    <scope>NUCLEOTIDE SEQUENCE</scope>
    <source>
        <strain evidence="1">Sample_alias</strain>
    </source>
</reference>